<organism evidence="5 6">
    <name type="scientific">Clostridium tetanomorphum</name>
    <dbReference type="NCBI Taxonomy" id="1553"/>
    <lineage>
        <taxon>Bacteria</taxon>
        <taxon>Bacillati</taxon>
        <taxon>Bacillota</taxon>
        <taxon>Clostridia</taxon>
        <taxon>Eubacteriales</taxon>
        <taxon>Clostridiaceae</taxon>
        <taxon>Clostridium</taxon>
    </lineage>
</organism>
<dbReference type="RefSeq" id="WP_051593289.1">
    <property type="nucleotide sequence ID" value="NZ_JABSWD010000001.1"/>
</dbReference>
<dbReference type="InterPro" id="IPR005119">
    <property type="entry name" value="LysR_subst-bd"/>
</dbReference>
<gene>
    <name evidence="5" type="ORF">HGG79_15210</name>
</gene>
<dbReference type="GO" id="GO:0000976">
    <property type="term" value="F:transcription cis-regulatory region binding"/>
    <property type="evidence" value="ECO:0007669"/>
    <property type="project" value="TreeGrafter"/>
</dbReference>
<evidence type="ECO:0000256" key="2">
    <source>
        <dbReference type="ARBA" id="ARBA00023015"/>
    </source>
</evidence>
<dbReference type="GO" id="GO:0006355">
    <property type="term" value="P:regulation of DNA-templated transcription"/>
    <property type="evidence" value="ECO:0007669"/>
    <property type="project" value="TreeGrafter"/>
</dbReference>
<proteinExistence type="inferred from homology"/>
<evidence type="ECO:0000259" key="4">
    <source>
        <dbReference type="Pfam" id="PF03466"/>
    </source>
</evidence>
<dbReference type="SUPFAM" id="SSF53850">
    <property type="entry name" value="Periplasmic binding protein-like II"/>
    <property type="match status" value="1"/>
</dbReference>
<sequence length="172" mass="19963">MLSQKTAFLFQKHFFAFLYLPLFLKFFSSEDLTCETIDEDPIVLFVGKNHPWAKRKAIKISALKNTNFLISNPKTSIINYIESLGSFKFNPEKIYTIGNIEAIKQAVISRIGVSILSYHSIRNELNYGLIKTVPFKENIKMTRKIYLIKNKEHKYSLAEEVFVSFLKNSLNQ</sequence>
<dbReference type="AlphaFoldDB" id="A0A923J2U2"/>
<comment type="similarity">
    <text evidence="1">Belongs to the LysR transcriptional regulatory family.</text>
</comment>
<dbReference type="PANTHER" id="PTHR30126:SF39">
    <property type="entry name" value="HTH-TYPE TRANSCRIPTIONAL REGULATOR CYSL"/>
    <property type="match status" value="1"/>
</dbReference>
<dbReference type="Gene3D" id="3.40.190.290">
    <property type="match status" value="1"/>
</dbReference>
<evidence type="ECO:0000256" key="1">
    <source>
        <dbReference type="ARBA" id="ARBA00009437"/>
    </source>
</evidence>
<evidence type="ECO:0000313" key="5">
    <source>
        <dbReference type="EMBL" id="MBC2399113.1"/>
    </source>
</evidence>
<keyword evidence="2" id="KW-0805">Transcription regulation</keyword>
<evidence type="ECO:0000256" key="3">
    <source>
        <dbReference type="ARBA" id="ARBA00023163"/>
    </source>
</evidence>
<feature type="domain" description="LysR substrate-binding" evidence="4">
    <location>
        <begin position="16"/>
        <end position="169"/>
    </location>
</feature>
<evidence type="ECO:0000313" key="6">
    <source>
        <dbReference type="Proteomes" id="UP000563151"/>
    </source>
</evidence>
<keyword evidence="3" id="KW-0804">Transcription</keyword>
<dbReference type="Proteomes" id="UP000563151">
    <property type="component" value="Unassembled WGS sequence"/>
</dbReference>
<keyword evidence="6" id="KW-1185">Reference proteome</keyword>
<comment type="caution">
    <text evidence="5">The sequence shown here is derived from an EMBL/GenBank/DDBJ whole genome shotgun (WGS) entry which is preliminary data.</text>
</comment>
<name>A0A923J2U2_CLOTT</name>
<dbReference type="PANTHER" id="PTHR30126">
    <property type="entry name" value="HTH-TYPE TRANSCRIPTIONAL REGULATOR"/>
    <property type="match status" value="1"/>
</dbReference>
<reference evidence="5 6" key="1">
    <citation type="submission" date="2020-04" db="EMBL/GenBank/DDBJ databases">
        <title>Genomic insights into acetone-butanol-ethanol (ABE) fermentation by sequencing solventogenic clostridia strains.</title>
        <authorList>
            <person name="Brown S."/>
        </authorList>
    </citation>
    <scope>NUCLEOTIDE SEQUENCE [LARGE SCALE GENOMIC DNA]</scope>
    <source>
        <strain evidence="5 6">DJ011</strain>
    </source>
</reference>
<dbReference type="EMBL" id="JAAZWO010000022">
    <property type="protein sequence ID" value="MBC2399113.1"/>
    <property type="molecule type" value="Genomic_DNA"/>
</dbReference>
<dbReference type="Pfam" id="PF03466">
    <property type="entry name" value="LysR_substrate"/>
    <property type="match status" value="1"/>
</dbReference>
<accession>A0A923J2U2</accession>
<protein>
    <recommendedName>
        <fullName evidence="4">LysR substrate-binding domain-containing protein</fullName>
    </recommendedName>
</protein>